<name>A0A917Z243_9ALTE</name>
<keyword evidence="2" id="KW-1185">Reference proteome</keyword>
<dbReference type="Pfam" id="PF13365">
    <property type="entry name" value="Trypsin_2"/>
    <property type="match status" value="1"/>
</dbReference>
<reference evidence="1" key="2">
    <citation type="submission" date="2020-09" db="EMBL/GenBank/DDBJ databases">
        <authorList>
            <person name="Sun Q."/>
            <person name="Zhou Y."/>
        </authorList>
    </citation>
    <scope>NUCLEOTIDE SEQUENCE</scope>
    <source>
        <strain evidence="1">CGMCC 1.7086</strain>
    </source>
</reference>
<dbReference type="PANTHER" id="PTHR22939:SF129">
    <property type="entry name" value="SERINE PROTEASE HTRA2, MITOCHONDRIAL"/>
    <property type="match status" value="1"/>
</dbReference>
<evidence type="ECO:0008006" key="3">
    <source>
        <dbReference type="Google" id="ProtNLM"/>
    </source>
</evidence>
<sequence>MFAQAEWGYSPPSGMTMKLTSLIGTTVCLLCSLVSTTLLAEENAKDVFGHYQPALFQIRMIEVESGNKSSIGSGFQVSDDGLIVTNYHVISDSVFSPKKYRIEYLTHTGETGPLTLQHIDVVNDLALVRRKVEGAEHFPLADSLPAQGDSIFSLGNPHDLGMIVVPGTYNGLKKSSFNQKIHFTGSINPGMSGGPTVNASGQVVGVNVATAGNQIGFLVPLAPLQALVARAKDATPERFMDEIQRQLIVNQERLLSPFIQAPWPLASLGQASVAGEVVDFLPCWGNSNADDKNARYLTVQKRCRLDEEIFLNQRLRTGTLELEYEWLTSNKLSSAAFYNLYEQGMQSAGPGNNAGKENVTNYQCQQQRVSNAQNMKLRFVFCTRAYKDFDQLFDVLILGASYGQAQQGLISHFTLAGVTQQMSQAFTQRFVEAMAWQ</sequence>
<dbReference type="InterPro" id="IPR001940">
    <property type="entry name" value="Peptidase_S1C"/>
</dbReference>
<dbReference type="SUPFAM" id="SSF50494">
    <property type="entry name" value="Trypsin-like serine proteases"/>
    <property type="match status" value="1"/>
</dbReference>
<reference evidence="1" key="1">
    <citation type="journal article" date="2014" name="Int. J. Syst. Evol. Microbiol.">
        <title>Complete genome sequence of Corynebacterium casei LMG S-19264T (=DSM 44701T), isolated from a smear-ripened cheese.</title>
        <authorList>
            <consortium name="US DOE Joint Genome Institute (JGI-PGF)"/>
            <person name="Walter F."/>
            <person name="Albersmeier A."/>
            <person name="Kalinowski J."/>
            <person name="Ruckert C."/>
        </authorList>
    </citation>
    <scope>NUCLEOTIDE SEQUENCE</scope>
    <source>
        <strain evidence="1">CGMCC 1.7086</strain>
    </source>
</reference>
<dbReference type="InterPro" id="IPR009003">
    <property type="entry name" value="Peptidase_S1_PA"/>
</dbReference>
<evidence type="ECO:0000313" key="1">
    <source>
        <dbReference type="EMBL" id="GGO70871.1"/>
    </source>
</evidence>
<organism evidence="1 2">
    <name type="scientific">Bowmanella pacifica</name>
    <dbReference type="NCBI Taxonomy" id="502051"/>
    <lineage>
        <taxon>Bacteria</taxon>
        <taxon>Pseudomonadati</taxon>
        <taxon>Pseudomonadota</taxon>
        <taxon>Gammaproteobacteria</taxon>
        <taxon>Alteromonadales</taxon>
        <taxon>Alteromonadaceae</taxon>
        <taxon>Bowmanella</taxon>
    </lineage>
</organism>
<gene>
    <name evidence="1" type="ORF">GCM10010982_25410</name>
</gene>
<accession>A0A917Z243</accession>
<dbReference type="PANTHER" id="PTHR22939">
    <property type="entry name" value="SERINE PROTEASE FAMILY S1C HTRA-RELATED"/>
    <property type="match status" value="1"/>
</dbReference>
<dbReference type="GO" id="GO:0006508">
    <property type="term" value="P:proteolysis"/>
    <property type="evidence" value="ECO:0007669"/>
    <property type="project" value="InterPro"/>
</dbReference>
<dbReference type="Proteomes" id="UP000606935">
    <property type="component" value="Unassembled WGS sequence"/>
</dbReference>
<dbReference type="Gene3D" id="2.40.10.120">
    <property type="match status" value="1"/>
</dbReference>
<dbReference type="GO" id="GO:0004252">
    <property type="term" value="F:serine-type endopeptidase activity"/>
    <property type="evidence" value="ECO:0007669"/>
    <property type="project" value="InterPro"/>
</dbReference>
<dbReference type="EMBL" id="BMLS01000003">
    <property type="protein sequence ID" value="GGO70871.1"/>
    <property type="molecule type" value="Genomic_DNA"/>
</dbReference>
<protein>
    <recommendedName>
        <fullName evidence="3">Serine protease</fullName>
    </recommendedName>
</protein>
<evidence type="ECO:0000313" key="2">
    <source>
        <dbReference type="Proteomes" id="UP000606935"/>
    </source>
</evidence>
<proteinExistence type="predicted"/>
<dbReference type="PRINTS" id="PR00834">
    <property type="entry name" value="PROTEASES2C"/>
</dbReference>
<comment type="caution">
    <text evidence="1">The sequence shown here is derived from an EMBL/GenBank/DDBJ whole genome shotgun (WGS) entry which is preliminary data.</text>
</comment>
<dbReference type="AlphaFoldDB" id="A0A917Z243"/>